<comment type="similarity">
    <text evidence="3">Belongs to the UbiH/COQ6 family.</text>
</comment>
<organism evidence="9 10">
    <name type="scientific">Rhizobium setariae</name>
    <dbReference type="NCBI Taxonomy" id="2801340"/>
    <lineage>
        <taxon>Bacteria</taxon>
        <taxon>Pseudomonadati</taxon>
        <taxon>Pseudomonadota</taxon>
        <taxon>Alphaproteobacteria</taxon>
        <taxon>Hyphomicrobiales</taxon>
        <taxon>Rhizobiaceae</taxon>
        <taxon>Rhizobium/Agrobacterium group</taxon>
        <taxon>Rhizobium</taxon>
    </lineage>
</organism>
<dbReference type="Pfam" id="PF01494">
    <property type="entry name" value="FAD_binding_3"/>
    <property type="match status" value="1"/>
</dbReference>
<evidence type="ECO:0000256" key="7">
    <source>
        <dbReference type="ARBA" id="ARBA00023033"/>
    </source>
</evidence>
<dbReference type="GO" id="GO:0006744">
    <property type="term" value="P:ubiquinone biosynthetic process"/>
    <property type="evidence" value="ECO:0007669"/>
    <property type="project" value="InterPro"/>
</dbReference>
<dbReference type="EMBL" id="JAEQNC010000006">
    <property type="protein sequence ID" value="MBL0373042.1"/>
    <property type="molecule type" value="Genomic_DNA"/>
</dbReference>
<dbReference type="PANTHER" id="PTHR43876">
    <property type="entry name" value="UBIQUINONE BIOSYNTHESIS MONOOXYGENASE COQ6, MITOCHONDRIAL"/>
    <property type="match status" value="1"/>
</dbReference>
<dbReference type="NCBIfam" id="TIGR01988">
    <property type="entry name" value="Ubi-OHases"/>
    <property type="match status" value="1"/>
</dbReference>
<dbReference type="Proteomes" id="UP000633219">
    <property type="component" value="Unassembled WGS sequence"/>
</dbReference>
<comment type="pathway">
    <text evidence="2">Cofactor biosynthesis; ubiquinone biosynthesis.</text>
</comment>
<feature type="domain" description="FAD-binding" evidence="8">
    <location>
        <begin position="5"/>
        <end position="331"/>
    </location>
</feature>
<proteinExistence type="inferred from homology"/>
<protein>
    <submittedName>
        <fullName evidence="9">UbiH/UbiF family hydroxylase</fullName>
    </submittedName>
</protein>
<evidence type="ECO:0000256" key="1">
    <source>
        <dbReference type="ARBA" id="ARBA00001974"/>
    </source>
</evidence>
<dbReference type="SUPFAM" id="SSF51905">
    <property type="entry name" value="FAD/NAD(P)-binding domain"/>
    <property type="match status" value="1"/>
</dbReference>
<dbReference type="RefSeq" id="WP_201658780.1">
    <property type="nucleotide sequence ID" value="NZ_JAEQNC010000006.1"/>
</dbReference>
<dbReference type="GO" id="GO:0071949">
    <property type="term" value="F:FAD binding"/>
    <property type="evidence" value="ECO:0007669"/>
    <property type="project" value="InterPro"/>
</dbReference>
<dbReference type="GO" id="GO:0004497">
    <property type="term" value="F:monooxygenase activity"/>
    <property type="evidence" value="ECO:0007669"/>
    <property type="project" value="UniProtKB-KW"/>
</dbReference>
<evidence type="ECO:0000313" key="9">
    <source>
        <dbReference type="EMBL" id="MBL0373042.1"/>
    </source>
</evidence>
<comment type="caution">
    <text evidence="9">The sequence shown here is derived from an EMBL/GenBank/DDBJ whole genome shotgun (WGS) entry which is preliminary data.</text>
</comment>
<keyword evidence="7" id="KW-0503">Monooxygenase</keyword>
<keyword evidence="4" id="KW-0285">Flavoprotein</keyword>
<dbReference type="GO" id="GO:0016705">
    <property type="term" value="F:oxidoreductase activity, acting on paired donors, with incorporation or reduction of molecular oxygen"/>
    <property type="evidence" value="ECO:0007669"/>
    <property type="project" value="InterPro"/>
</dbReference>
<accession>A0A937CQI1</accession>
<evidence type="ECO:0000256" key="2">
    <source>
        <dbReference type="ARBA" id="ARBA00004749"/>
    </source>
</evidence>
<evidence type="ECO:0000256" key="6">
    <source>
        <dbReference type="ARBA" id="ARBA00023002"/>
    </source>
</evidence>
<evidence type="ECO:0000256" key="3">
    <source>
        <dbReference type="ARBA" id="ARBA00005349"/>
    </source>
</evidence>
<dbReference type="NCBIfam" id="NF005691">
    <property type="entry name" value="PRK07494.1"/>
    <property type="match status" value="1"/>
</dbReference>
<evidence type="ECO:0000259" key="8">
    <source>
        <dbReference type="Pfam" id="PF01494"/>
    </source>
</evidence>
<comment type="cofactor">
    <cofactor evidence="1">
        <name>FAD</name>
        <dbReference type="ChEBI" id="CHEBI:57692"/>
    </cofactor>
</comment>
<dbReference type="InterPro" id="IPR002938">
    <property type="entry name" value="FAD-bd"/>
</dbReference>
<dbReference type="InterPro" id="IPR010971">
    <property type="entry name" value="UbiH/COQ6"/>
</dbReference>
<dbReference type="PRINTS" id="PR00420">
    <property type="entry name" value="RNGMNOXGNASE"/>
</dbReference>
<reference evidence="9" key="1">
    <citation type="submission" date="2021-01" db="EMBL/GenBank/DDBJ databases">
        <title>Rhizobium sp. strain KVB221 16S ribosomal RNA gene Genome sequencing and assembly.</title>
        <authorList>
            <person name="Kang M."/>
        </authorList>
    </citation>
    <scope>NUCLEOTIDE SEQUENCE</scope>
    <source>
        <strain evidence="9">KVB221</strain>
    </source>
</reference>
<keyword evidence="10" id="KW-1185">Reference proteome</keyword>
<dbReference type="Gene3D" id="3.50.50.60">
    <property type="entry name" value="FAD/NAD(P)-binding domain"/>
    <property type="match status" value="2"/>
</dbReference>
<gene>
    <name evidence="9" type="ORF">JJB09_13485</name>
</gene>
<evidence type="ECO:0000256" key="4">
    <source>
        <dbReference type="ARBA" id="ARBA00022630"/>
    </source>
</evidence>
<dbReference type="InterPro" id="IPR051205">
    <property type="entry name" value="UbiH/COQ6_monooxygenase"/>
</dbReference>
<dbReference type="PANTHER" id="PTHR43876:SF7">
    <property type="entry name" value="UBIQUINONE BIOSYNTHESIS MONOOXYGENASE COQ6, MITOCHONDRIAL"/>
    <property type="match status" value="1"/>
</dbReference>
<dbReference type="InterPro" id="IPR036188">
    <property type="entry name" value="FAD/NAD-bd_sf"/>
</dbReference>
<keyword evidence="5" id="KW-0274">FAD</keyword>
<dbReference type="AlphaFoldDB" id="A0A937CQI1"/>
<evidence type="ECO:0000256" key="5">
    <source>
        <dbReference type="ARBA" id="ARBA00022827"/>
    </source>
</evidence>
<keyword evidence="6" id="KW-0560">Oxidoreductase</keyword>
<sequence>MEAFEIAVIGGGLAGSIAALSFARKGFRTALVTPETIRNDARTSALMENSIGFLKALEIWDKVSEHATPLATMQIIDGTDRLLRAPTVAFRASEIGLEAFGQNIPNAPFLAILNEAMAAEPNLQVISAGVNNAVLGGEKAELTLTNGERIQAGLVVGADGRQSLIRKSAGIDVHVTNYPQTAVVLNFSHDLAHNNTSTEFHTATGPFTQVPLSGRRSSLVWVVTPQEAAALVDMTDEALNRRIETRMQSMLGKVRIETRPQAWPLSAMTAKHFGKHNAILIGEAAHVFPPIGAQGLNLSLRDIETAVGLAGEAKAAGRNLSIGDAYDRRRRADILTRTAGIDLLNRSLLSGFLPVQMLRAAGLQVLSSVAPLRHFLMQEGVSPGRALRGFPDFLRKKIDRKHA</sequence>
<evidence type="ECO:0000313" key="10">
    <source>
        <dbReference type="Proteomes" id="UP000633219"/>
    </source>
</evidence>
<name>A0A937CQI1_9HYPH</name>